<evidence type="ECO:0000256" key="7">
    <source>
        <dbReference type="SAM" id="MobiDB-lite"/>
    </source>
</evidence>
<keyword evidence="6" id="KW-0539">Nucleus</keyword>
<dbReference type="AlphaFoldDB" id="A0AAD3HMC9"/>
<dbReference type="InterPro" id="IPR040504">
    <property type="entry name" value="TFIIF_beta_N"/>
</dbReference>
<evidence type="ECO:0000256" key="6">
    <source>
        <dbReference type="ARBA" id="ARBA00023242"/>
    </source>
</evidence>
<dbReference type="SUPFAM" id="SSF50916">
    <property type="entry name" value="Rap30/74 interaction domains"/>
    <property type="match status" value="1"/>
</dbReference>
<comment type="similarity">
    <text evidence="2">Belongs to the TFIIF beta subunit family.</text>
</comment>
<dbReference type="GO" id="GO:0003677">
    <property type="term" value="F:DNA binding"/>
    <property type="evidence" value="ECO:0007669"/>
    <property type="project" value="UniProtKB-KW"/>
</dbReference>
<feature type="compositionally biased region" description="Basic and acidic residues" evidence="7">
    <location>
        <begin position="271"/>
        <end position="284"/>
    </location>
</feature>
<dbReference type="FunFam" id="1.10.10.10:FF:000035">
    <property type="entry name" value="General transcription factor IIF subunit 2"/>
    <property type="match status" value="1"/>
</dbReference>
<keyword evidence="11" id="KW-1185">Reference proteome</keyword>
<feature type="compositionally biased region" description="Gly residues" evidence="7">
    <location>
        <begin position="108"/>
        <end position="118"/>
    </location>
</feature>
<proteinExistence type="inferred from homology"/>
<comment type="subcellular location">
    <subcellularLocation>
        <location evidence="1">Nucleus</location>
    </subcellularLocation>
</comment>
<dbReference type="InterPro" id="IPR040450">
    <property type="entry name" value="TFIIF_beta_HTH"/>
</dbReference>
<dbReference type="GO" id="GO:0006367">
    <property type="term" value="P:transcription initiation at RNA polymerase II promoter"/>
    <property type="evidence" value="ECO:0007669"/>
    <property type="project" value="InterPro"/>
</dbReference>
<feature type="domain" description="TFIIF beta subunit HTH" evidence="8">
    <location>
        <begin position="220"/>
        <end position="283"/>
    </location>
</feature>
<name>A0AAD3HMC9_9CHLO</name>
<gene>
    <name evidence="10" type="ORF">Agub_g7527</name>
</gene>
<accession>A0AAD3HMC9</accession>
<evidence type="ECO:0000259" key="9">
    <source>
        <dbReference type="Pfam" id="PF17683"/>
    </source>
</evidence>
<dbReference type="InterPro" id="IPR036390">
    <property type="entry name" value="WH_DNA-bd_sf"/>
</dbReference>
<organism evidence="10 11">
    <name type="scientific">Astrephomene gubernaculifera</name>
    <dbReference type="NCBI Taxonomy" id="47775"/>
    <lineage>
        <taxon>Eukaryota</taxon>
        <taxon>Viridiplantae</taxon>
        <taxon>Chlorophyta</taxon>
        <taxon>core chlorophytes</taxon>
        <taxon>Chlorophyceae</taxon>
        <taxon>CS clade</taxon>
        <taxon>Chlamydomonadales</taxon>
        <taxon>Astrephomenaceae</taxon>
        <taxon>Astrephomene</taxon>
    </lineage>
</organism>
<dbReference type="InterPro" id="IPR003196">
    <property type="entry name" value="TFIIF_beta"/>
</dbReference>
<dbReference type="Gene3D" id="1.10.10.10">
    <property type="entry name" value="Winged helix-like DNA-binding domain superfamily/Winged helix DNA-binding domain"/>
    <property type="match status" value="1"/>
</dbReference>
<evidence type="ECO:0000313" key="11">
    <source>
        <dbReference type="Proteomes" id="UP001054857"/>
    </source>
</evidence>
<protein>
    <recommendedName>
        <fullName evidence="12">Transcription initiation factor IIF subunit beta</fullName>
    </recommendedName>
</protein>
<evidence type="ECO:0000256" key="4">
    <source>
        <dbReference type="ARBA" id="ARBA00023125"/>
    </source>
</evidence>
<comment type="caution">
    <text evidence="10">The sequence shown here is derived from an EMBL/GenBank/DDBJ whole genome shotgun (WGS) entry which is preliminary data.</text>
</comment>
<dbReference type="Proteomes" id="UP001054857">
    <property type="component" value="Unassembled WGS sequence"/>
</dbReference>
<dbReference type="SUPFAM" id="SSF46785">
    <property type="entry name" value="Winged helix' DNA-binding domain"/>
    <property type="match status" value="1"/>
</dbReference>
<evidence type="ECO:0000256" key="5">
    <source>
        <dbReference type="ARBA" id="ARBA00023163"/>
    </source>
</evidence>
<dbReference type="PANTHER" id="PTHR10445">
    <property type="entry name" value="GENERAL TRANSCRIPTION FACTOR IIF SUBUNIT 2"/>
    <property type="match status" value="1"/>
</dbReference>
<keyword evidence="3" id="KW-0805">Transcription regulation</keyword>
<evidence type="ECO:0000256" key="1">
    <source>
        <dbReference type="ARBA" id="ARBA00004123"/>
    </source>
</evidence>
<dbReference type="InterPro" id="IPR036388">
    <property type="entry name" value="WH-like_DNA-bd_sf"/>
</dbReference>
<dbReference type="PANTHER" id="PTHR10445:SF0">
    <property type="entry name" value="GENERAL TRANSCRIPTION FACTOR IIF SUBUNIT 2"/>
    <property type="match status" value="1"/>
</dbReference>
<keyword evidence="4" id="KW-0238">DNA-binding</keyword>
<feature type="region of interest" description="Disordered" evidence="7">
    <location>
        <begin position="266"/>
        <end position="309"/>
    </location>
</feature>
<feature type="region of interest" description="Disordered" evidence="7">
    <location>
        <begin position="101"/>
        <end position="124"/>
    </location>
</feature>
<evidence type="ECO:0000256" key="3">
    <source>
        <dbReference type="ARBA" id="ARBA00023015"/>
    </source>
</evidence>
<evidence type="ECO:0000259" key="8">
    <source>
        <dbReference type="Pfam" id="PF02270"/>
    </source>
</evidence>
<dbReference type="Pfam" id="PF02270">
    <property type="entry name" value="TFIIF_beta"/>
    <property type="match status" value="1"/>
</dbReference>
<evidence type="ECO:0000313" key="10">
    <source>
        <dbReference type="EMBL" id="GFR46057.1"/>
    </source>
</evidence>
<dbReference type="GO" id="GO:0005674">
    <property type="term" value="C:transcription factor TFIIF complex"/>
    <property type="evidence" value="ECO:0007669"/>
    <property type="project" value="InterPro"/>
</dbReference>
<feature type="domain" description="TFIIF beta subunit N-terminal" evidence="9">
    <location>
        <begin position="10"/>
        <end position="84"/>
    </location>
</feature>
<keyword evidence="5" id="KW-0804">Transcription</keyword>
<dbReference type="Pfam" id="PF17683">
    <property type="entry name" value="TFIIF_beta_N"/>
    <property type="match status" value="1"/>
</dbReference>
<reference evidence="10 11" key="1">
    <citation type="journal article" date="2021" name="Sci. Rep.">
        <title>Genome sequencing of the multicellular alga Astrephomene provides insights into convergent evolution of germ-soma differentiation.</title>
        <authorList>
            <person name="Yamashita S."/>
            <person name="Yamamoto K."/>
            <person name="Matsuzaki R."/>
            <person name="Suzuki S."/>
            <person name="Yamaguchi H."/>
            <person name="Hirooka S."/>
            <person name="Minakuchi Y."/>
            <person name="Miyagishima S."/>
            <person name="Kawachi M."/>
            <person name="Toyoda A."/>
            <person name="Nozaki H."/>
        </authorList>
    </citation>
    <scope>NUCLEOTIDE SEQUENCE [LARGE SCALE GENOMIC DNA]</scope>
    <source>
        <strain evidence="10 11">NIES-4017</strain>
    </source>
</reference>
<dbReference type="EMBL" id="BMAR01000011">
    <property type="protein sequence ID" value="GFR46057.1"/>
    <property type="molecule type" value="Genomic_DNA"/>
</dbReference>
<sequence>MALDTRNADNAAWLVKVPYALANVWKAACDQSMAGQVDDSNERQQLLGRIVTEAAGAEEGDVSFLELPDTMLAEGIPRRFKLQQLPLPPGESSKMHVLSYELGSSNGNNGGGNGGGNGSSAAPKEILKPRVDGTVQQRMDMVPMVKDDKGEWVLDSEYMKLVRSRTEQAAEKVRVVGFYEDSVDNMLADLAQQKRVERDISARRKASVQAAREVALKRPRLEPEELEELLFRLFERHSAWHLKALIAETRQPQLHLKTVLEGIATQQKRGPNKDKYELKPEYRSKTGAAAATAGGTAGGAGTSAVRQPQ</sequence>
<evidence type="ECO:0000256" key="2">
    <source>
        <dbReference type="ARBA" id="ARBA00009543"/>
    </source>
</evidence>
<dbReference type="InterPro" id="IPR011039">
    <property type="entry name" value="TFIIF_interaction"/>
</dbReference>
<evidence type="ECO:0008006" key="12">
    <source>
        <dbReference type="Google" id="ProtNLM"/>
    </source>
</evidence>